<keyword evidence="1" id="KW-0472">Membrane</keyword>
<keyword evidence="1" id="KW-0812">Transmembrane</keyword>
<organism evidence="2 3">
    <name type="scientific">Cryptococcus gattii EJB2</name>
    <dbReference type="NCBI Taxonomy" id="1296103"/>
    <lineage>
        <taxon>Eukaryota</taxon>
        <taxon>Fungi</taxon>
        <taxon>Dikarya</taxon>
        <taxon>Basidiomycota</taxon>
        <taxon>Agaricomycotina</taxon>
        <taxon>Tremellomycetes</taxon>
        <taxon>Tremellales</taxon>
        <taxon>Cryptococcaceae</taxon>
        <taxon>Cryptococcus</taxon>
        <taxon>Cryptococcus gattii species complex</taxon>
    </lineage>
</organism>
<gene>
    <name evidence="2" type="ORF">I306_01723</name>
</gene>
<protein>
    <submittedName>
        <fullName evidence="2">Uncharacterized protein</fullName>
    </submittedName>
</protein>
<feature type="transmembrane region" description="Helical" evidence="1">
    <location>
        <begin position="28"/>
        <end position="49"/>
    </location>
</feature>
<keyword evidence="1" id="KW-1133">Transmembrane helix</keyword>
<evidence type="ECO:0000256" key="1">
    <source>
        <dbReference type="SAM" id="Phobius"/>
    </source>
</evidence>
<evidence type="ECO:0000313" key="2">
    <source>
        <dbReference type="EMBL" id="KIR81180.1"/>
    </source>
</evidence>
<evidence type="ECO:0000313" key="3">
    <source>
        <dbReference type="Proteomes" id="UP000054272"/>
    </source>
</evidence>
<dbReference type="EMBL" id="KN848610">
    <property type="protein sequence ID" value="KIR81180.1"/>
    <property type="molecule type" value="Genomic_DNA"/>
</dbReference>
<sequence length="115" mass="13157">MSDISTPVTTMTSTADTGDMLDDFGKKWVWVMVAAVIFIIVFGLMFAICRKYHKRGSMTVWGRNPHCRNCGEKMSGKQGATQGLEKLWCWIVKTYYCEACVRKERKKASFDIMII</sequence>
<keyword evidence="3" id="KW-1185">Reference proteome</keyword>
<dbReference type="Proteomes" id="UP000054272">
    <property type="component" value="Unassembled WGS sequence"/>
</dbReference>
<reference evidence="2 3" key="1">
    <citation type="submission" date="2015-01" db="EMBL/GenBank/DDBJ databases">
        <title>The Genome Sequence of Cryptococcus gattii EJB2.</title>
        <authorList>
            <consortium name="The Broad Institute Genomics Platform"/>
            <person name="Cuomo C."/>
            <person name="Litvintseva A."/>
            <person name="Chen Y."/>
            <person name="Heitman J."/>
            <person name="Sun S."/>
            <person name="Springer D."/>
            <person name="Dromer F."/>
            <person name="Young S."/>
            <person name="Zeng Q."/>
            <person name="Gargeya S."/>
            <person name="Abouelleil A."/>
            <person name="Alvarado L."/>
            <person name="Chapman S.B."/>
            <person name="Gainer-Dewar J."/>
            <person name="Goldberg J."/>
            <person name="Griggs A."/>
            <person name="Gujja S."/>
            <person name="Hansen M."/>
            <person name="Howarth C."/>
            <person name="Imamovic A."/>
            <person name="Larimer J."/>
            <person name="Murphy C."/>
            <person name="Naylor J."/>
            <person name="Pearson M."/>
            <person name="Priest M."/>
            <person name="Roberts A."/>
            <person name="Saif S."/>
            <person name="Shea T."/>
            <person name="Sykes S."/>
            <person name="Wortman J."/>
            <person name="Nusbaum C."/>
            <person name="Birren B."/>
        </authorList>
    </citation>
    <scope>NUCLEOTIDE SEQUENCE [LARGE SCALE GENOMIC DNA]</scope>
    <source>
        <strain evidence="2 3">EJB2</strain>
    </source>
</reference>
<proteinExistence type="predicted"/>
<name>A0ABR5BZW3_9TREE</name>
<accession>A0ABR5BZW3</accession>